<organism evidence="1">
    <name type="scientific">Spironucleus salmonicida</name>
    <dbReference type="NCBI Taxonomy" id="348837"/>
    <lineage>
        <taxon>Eukaryota</taxon>
        <taxon>Metamonada</taxon>
        <taxon>Diplomonadida</taxon>
        <taxon>Hexamitidae</taxon>
        <taxon>Hexamitinae</taxon>
        <taxon>Spironucleus</taxon>
    </lineage>
</organism>
<protein>
    <submittedName>
        <fullName evidence="1">Uncharacterized protein</fullName>
    </submittedName>
</protein>
<evidence type="ECO:0000313" key="1">
    <source>
        <dbReference type="EMBL" id="EST45288.1"/>
    </source>
</evidence>
<keyword evidence="3" id="KW-1185">Reference proteome</keyword>
<proteinExistence type="predicted"/>
<reference evidence="1 2" key="1">
    <citation type="journal article" date="2014" name="PLoS Genet.">
        <title>The Genome of Spironucleus salmonicida Highlights a Fish Pathogen Adapted to Fluctuating Environments.</title>
        <authorList>
            <person name="Xu F."/>
            <person name="Jerlstrom-Hultqvist J."/>
            <person name="Einarsson E."/>
            <person name="Astvaldsson A."/>
            <person name="Svard S.G."/>
            <person name="Andersson J.O."/>
        </authorList>
    </citation>
    <scope>NUCLEOTIDE SEQUENCE</scope>
    <source>
        <strain evidence="2">ATCC 50377</strain>
    </source>
</reference>
<dbReference type="EMBL" id="KI546100">
    <property type="protein sequence ID" value="EST45288.1"/>
    <property type="molecule type" value="Genomic_DNA"/>
</dbReference>
<reference evidence="2" key="2">
    <citation type="submission" date="2020-12" db="EMBL/GenBank/DDBJ databases">
        <title>New Spironucleus salmonicida genome in near-complete chromosomes.</title>
        <authorList>
            <person name="Xu F."/>
            <person name="Kurt Z."/>
            <person name="Jimenez-Gonzalez A."/>
            <person name="Astvaldsson A."/>
            <person name="Andersson J.O."/>
            <person name="Svard S.G."/>
        </authorList>
    </citation>
    <scope>NUCLEOTIDE SEQUENCE</scope>
    <source>
        <strain evidence="2">ATCC 50377</strain>
    </source>
</reference>
<evidence type="ECO:0000313" key="2">
    <source>
        <dbReference type="EMBL" id="KAH0576886.1"/>
    </source>
</evidence>
<dbReference type="EMBL" id="AUWU02000001">
    <property type="protein sequence ID" value="KAH0576886.1"/>
    <property type="molecule type" value="Genomic_DNA"/>
</dbReference>
<dbReference type="VEuPathDB" id="GiardiaDB:SS50377_20232"/>
<evidence type="ECO:0000313" key="3">
    <source>
        <dbReference type="Proteomes" id="UP000018208"/>
    </source>
</evidence>
<accession>V6LM44</accession>
<dbReference type="InterPro" id="IPR010736">
    <property type="entry name" value="SHIPPO-rpt"/>
</dbReference>
<dbReference type="Proteomes" id="UP000018208">
    <property type="component" value="Unassembled WGS sequence"/>
</dbReference>
<name>V6LM44_9EUKA</name>
<dbReference type="AlphaFoldDB" id="V6LM44"/>
<gene>
    <name evidence="1" type="ORF">SS50377_14865</name>
    <name evidence="2" type="ORF">SS50377_20232</name>
</gene>
<dbReference type="Pfam" id="PF07004">
    <property type="entry name" value="SHIPPO-rpt"/>
    <property type="match status" value="1"/>
</dbReference>
<sequence length="161" mass="18831">MSSYDKNDIRQAFQVLDRRIQPKTQKSKDVGPGSYNIPSTLFNKAQVVPKIFSRTKRYIDQVVNDNQSVPPNQYSIQKIKSVPMTINNLDRSDKLYMKQFGVSNDISPGCQTYNVKNINRRYPSWRLYQSDKVQKDKVQYDIFRGPGCHDHWETGFNFITK</sequence>